<evidence type="ECO:0000256" key="1">
    <source>
        <dbReference type="SAM" id="Phobius"/>
    </source>
</evidence>
<feature type="transmembrane region" description="Helical" evidence="1">
    <location>
        <begin position="84"/>
        <end position="116"/>
    </location>
</feature>
<evidence type="ECO:0000259" key="2">
    <source>
        <dbReference type="Pfam" id="PF07331"/>
    </source>
</evidence>
<keyword evidence="1" id="KW-0472">Membrane</keyword>
<feature type="domain" description="DUF1468" evidence="2">
    <location>
        <begin position="12"/>
        <end position="148"/>
    </location>
</feature>
<feature type="transmembrane region" description="Helical" evidence="1">
    <location>
        <begin position="12"/>
        <end position="31"/>
    </location>
</feature>
<dbReference type="AlphaFoldDB" id="A0A3G2R9C3"/>
<dbReference type="RefSeq" id="WP_120765104.1">
    <property type="nucleotide sequence ID" value="NZ_CP033169.1"/>
</dbReference>
<protein>
    <submittedName>
        <fullName evidence="3">Tripartite tricarboxylate transporter TctB family protein</fullName>
    </submittedName>
</protein>
<keyword evidence="4" id="KW-1185">Reference proteome</keyword>
<sequence>MFNKVGNMAEIIAGLITLSLGILWLVMSFSLEQNNVGGNLGLGPGFFPKLVSSFMVILSAFYLVEILRTKKDPIKLVMSKQGALMVLGGVFYLVFLNIMGYAVTTFLYVLISIYVLDRKKSLIDVVAAILIVACLYGVFHMILRVPLPTGILI</sequence>
<dbReference type="KEGG" id="bacg:D2962_17120"/>
<evidence type="ECO:0000313" key="4">
    <source>
        <dbReference type="Proteomes" id="UP000280960"/>
    </source>
</evidence>
<organism evidence="3 4">
    <name type="scientific">Biomaibacter acetigenes</name>
    <dbReference type="NCBI Taxonomy" id="2316383"/>
    <lineage>
        <taxon>Bacteria</taxon>
        <taxon>Bacillati</taxon>
        <taxon>Bacillota</taxon>
        <taxon>Clostridia</taxon>
        <taxon>Thermosediminibacterales</taxon>
        <taxon>Tepidanaerobacteraceae</taxon>
        <taxon>Biomaibacter</taxon>
    </lineage>
</organism>
<keyword evidence="1" id="KW-0812">Transmembrane</keyword>
<proteinExistence type="predicted"/>
<dbReference type="Pfam" id="PF07331">
    <property type="entry name" value="TctB"/>
    <property type="match status" value="1"/>
</dbReference>
<feature type="transmembrane region" description="Helical" evidence="1">
    <location>
        <begin position="122"/>
        <end position="143"/>
    </location>
</feature>
<keyword evidence="1" id="KW-1133">Transmembrane helix</keyword>
<dbReference type="Proteomes" id="UP000280960">
    <property type="component" value="Chromosome"/>
</dbReference>
<dbReference type="EMBL" id="CP033169">
    <property type="protein sequence ID" value="AYO32092.1"/>
    <property type="molecule type" value="Genomic_DNA"/>
</dbReference>
<name>A0A3G2R9C3_9FIRM</name>
<accession>A0A3G2R9C3</accession>
<dbReference type="InterPro" id="IPR009936">
    <property type="entry name" value="DUF1468"/>
</dbReference>
<gene>
    <name evidence="3" type="ORF">D2962_17120</name>
</gene>
<feature type="transmembrane region" description="Helical" evidence="1">
    <location>
        <begin position="46"/>
        <end position="64"/>
    </location>
</feature>
<evidence type="ECO:0000313" key="3">
    <source>
        <dbReference type="EMBL" id="AYO32092.1"/>
    </source>
</evidence>
<reference evidence="3 4" key="1">
    <citation type="submission" date="2018-10" db="EMBL/GenBank/DDBJ databases">
        <authorList>
            <person name="Zhang X."/>
        </authorList>
    </citation>
    <scope>NUCLEOTIDE SEQUENCE [LARGE SCALE GENOMIC DNA]</scope>
    <source>
        <strain evidence="3 4">SK-G1</strain>
    </source>
</reference>